<dbReference type="PRINTS" id="PR01161">
    <property type="entry name" value="TUBULIN"/>
</dbReference>
<evidence type="ECO:0000256" key="4">
    <source>
        <dbReference type="ARBA" id="ARBA00023134"/>
    </source>
</evidence>
<dbReference type="Proteomes" id="UP000515908">
    <property type="component" value="Chromosome 19"/>
</dbReference>
<evidence type="ECO:0000256" key="5">
    <source>
        <dbReference type="RuleBase" id="RU000352"/>
    </source>
</evidence>
<protein>
    <submittedName>
        <fullName evidence="7">Tubulin/FtsZ family, GTPase domain/Tubulin C-terminal domain containing protein, putative</fullName>
    </submittedName>
</protein>
<dbReference type="GO" id="GO:0005525">
    <property type="term" value="F:GTP binding"/>
    <property type="evidence" value="ECO:0007669"/>
    <property type="project" value="UniProtKB-UniRule"/>
</dbReference>
<dbReference type="InterPro" id="IPR008280">
    <property type="entry name" value="Tub_FtsZ_C"/>
</dbReference>
<dbReference type="EMBL" id="LR877163">
    <property type="protein sequence ID" value="CAD2220999.1"/>
    <property type="molecule type" value="Genomic_DNA"/>
</dbReference>
<dbReference type="GO" id="GO:0007017">
    <property type="term" value="P:microtubule-based process"/>
    <property type="evidence" value="ECO:0007669"/>
    <property type="project" value="InterPro"/>
</dbReference>
<dbReference type="InterPro" id="IPR036525">
    <property type="entry name" value="Tubulin/FtsZ_GTPase_sf"/>
</dbReference>
<reference evidence="7 8" key="1">
    <citation type="submission" date="2020-08" db="EMBL/GenBank/DDBJ databases">
        <authorList>
            <person name="Newling K."/>
            <person name="Davey J."/>
            <person name="Forrester S."/>
        </authorList>
    </citation>
    <scope>NUCLEOTIDE SEQUENCE [LARGE SCALE GENOMIC DNA]</scope>
    <source>
        <strain evidence="8">Crithidia deanei Carvalho (ATCC PRA-265)</strain>
    </source>
</reference>
<dbReference type="Pfam" id="PF03953">
    <property type="entry name" value="Tubulin_C"/>
    <property type="match status" value="1"/>
</dbReference>
<dbReference type="InterPro" id="IPR018316">
    <property type="entry name" value="Tubulin/FtsZ_2-layer-sand-dom"/>
</dbReference>
<dbReference type="Gene3D" id="3.40.50.1440">
    <property type="entry name" value="Tubulin/FtsZ, GTPase domain"/>
    <property type="match status" value="1"/>
</dbReference>
<name>A0A7G2CNR3_9TRYP</name>
<feature type="domain" description="Tubulin/FtsZ 2-layer sandwich" evidence="6">
    <location>
        <begin position="141"/>
        <end position="280"/>
    </location>
</feature>
<keyword evidence="8" id="KW-1185">Reference proteome</keyword>
<dbReference type="PRINTS" id="PR01519">
    <property type="entry name" value="EPSLNTUBULIN"/>
</dbReference>
<comment type="similarity">
    <text evidence="1 5">Belongs to the tubulin family.</text>
</comment>
<dbReference type="InterPro" id="IPR000217">
    <property type="entry name" value="Tubulin"/>
</dbReference>
<dbReference type="InterPro" id="IPR017975">
    <property type="entry name" value="Tubulin_CS"/>
</dbReference>
<dbReference type="Pfam" id="PF00091">
    <property type="entry name" value="Tubulin"/>
    <property type="match status" value="1"/>
</dbReference>
<evidence type="ECO:0000259" key="6">
    <source>
        <dbReference type="SMART" id="SM00865"/>
    </source>
</evidence>
<accession>A0A7G2CNR3</accession>
<proteinExistence type="inferred from homology"/>
<dbReference type="AlphaFoldDB" id="A0A7G2CNR3"/>
<evidence type="ECO:0000256" key="3">
    <source>
        <dbReference type="ARBA" id="ARBA00022741"/>
    </source>
</evidence>
<keyword evidence="2 5" id="KW-0493">Microtubule</keyword>
<dbReference type="SUPFAM" id="SSF55307">
    <property type="entry name" value="Tubulin C-terminal domain-like"/>
    <property type="match status" value="1"/>
</dbReference>
<dbReference type="InterPro" id="IPR003008">
    <property type="entry name" value="Tubulin_FtsZ_GTPase"/>
</dbReference>
<dbReference type="SUPFAM" id="SSF52490">
    <property type="entry name" value="Tubulin nucleotide-binding domain-like"/>
    <property type="match status" value="1"/>
</dbReference>
<evidence type="ECO:0000313" key="8">
    <source>
        <dbReference type="Proteomes" id="UP000515908"/>
    </source>
</evidence>
<dbReference type="PANTHER" id="PTHR11588">
    <property type="entry name" value="TUBULIN"/>
    <property type="match status" value="1"/>
</dbReference>
<dbReference type="SMART" id="SM00865">
    <property type="entry name" value="Tubulin_C"/>
    <property type="match status" value="1"/>
</dbReference>
<dbReference type="PROSITE" id="PS00227">
    <property type="entry name" value="TUBULIN"/>
    <property type="match status" value="1"/>
</dbReference>
<evidence type="ECO:0000256" key="1">
    <source>
        <dbReference type="ARBA" id="ARBA00009636"/>
    </source>
</evidence>
<gene>
    <name evidence="7" type="ORF">ADEAN_000852400</name>
</gene>
<organism evidence="7 8">
    <name type="scientific">Angomonas deanei</name>
    <dbReference type="NCBI Taxonomy" id="59799"/>
    <lineage>
        <taxon>Eukaryota</taxon>
        <taxon>Discoba</taxon>
        <taxon>Euglenozoa</taxon>
        <taxon>Kinetoplastea</taxon>
        <taxon>Metakinetoplastina</taxon>
        <taxon>Trypanosomatida</taxon>
        <taxon>Trypanosomatidae</taxon>
        <taxon>Strigomonadinae</taxon>
        <taxon>Angomonas</taxon>
    </lineage>
</organism>
<dbReference type="InterPro" id="IPR004057">
    <property type="entry name" value="Epsilon_tubulin"/>
</dbReference>
<sequence length="342" mass="37675">MHSLSGGTGSGLGSRVVGMLEEEFPHVFRISPVVMPSVVDDVVTAPYNSCFSLKELIEHSDCVIPIDNDALARMVERAMKGEKSTTTANAPSSANSAAYNKDKFNAAVPTATKGLPYEHMNALVAQMLSNLTSPMRFPGPLNFDINEVTTNLVPYPRLHMLTTALAPLSVSARHQPTGTRGIDQIILSCLDKDHQLVDYNSPTHDHVCLATAILARGPQITIGDMTRNIAKLKEKIRLPYWNEDGFKTALCGVSPIGHKDSVLMISNNCGIASKVESLYNKFMKLYSVKSHVHHYESFLSTAYFDMTAEEIHTMLDDYTFLDSSSAMAPKDAPKRMKDLIYY</sequence>
<dbReference type="VEuPathDB" id="TriTrypDB:ADEAN_000852400"/>
<keyword evidence="4 5" id="KW-0342">GTP-binding</keyword>
<dbReference type="GO" id="GO:0005874">
    <property type="term" value="C:microtubule"/>
    <property type="evidence" value="ECO:0007669"/>
    <property type="project" value="UniProtKB-KW"/>
</dbReference>
<evidence type="ECO:0000313" key="7">
    <source>
        <dbReference type="EMBL" id="CAD2220999.1"/>
    </source>
</evidence>
<dbReference type="OrthoDB" id="1662883at2759"/>
<evidence type="ECO:0000256" key="2">
    <source>
        <dbReference type="ARBA" id="ARBA00022701"/>
    </source>
</evidence>
<keyword evidence="3 5" id="KW-0547">Nucleotide-binding</keyword>